<dbReference type="Gene3D" id="2.40.160.50">
    <property type="entry name" value="membrane protein fhac: a member of the omp85/tpsb transporter family"/>
    <property type="match status" value="1"/>
</dbReference>
<dbReference type="Pfam" id="PF08479">
    <property type="entry name" value="POTRA_2"/>
    <property type="match status" value="1"/>
</dbReference>
<keyword evidence="6" id="KW-0653">Protein transport</keyword>
<evidence type="ECO:0000256" key="4">
    <source>
        <dbReference type="ARBA" id="ARBA00022452"/>
    </source>
</evidence>
<dbReference type="Gene3D" id="3.10.20.310">
    <property type="entry name" value="membrane protein fhac"/>
    <property type="match status" value="1"/>
</dbReference>
<keyword evidence="10" id="KW-0732">Signal</keyword>
<dbReference type="InterPro" id="IPR034746">
    <property type="entry name" value="POTRA"/>
</dbReference>
<evidence type="ECO:0000256" key="7">
    <source>
        <dbReference type="ARBA" id="ARBA00023136"/>
    </source>
</evidence>
<evidence type="ECO:0000313" key="12">
    <source>
        <dbReference type="EMBL" id="MBT8592124.1"/>
    </source>
</evidence>
<feature type="chain" id="PRO_5042288017" evidence="10">
    <location>
        <begin position="32"/>
        <end position="577"/>
    </location>
</feature>
<keyword evidence="5" id="KW-0812">Transmembrane</keyword>
<dbReference type="GO" id="GO:0008320">
    <property type="term" value="F:protein transmembrane transporter activity"/>
    <property type="evidence" value="ECO:0007669"/>
    <property type="project" value="TreeGrafter"/>
</dbReference>
<evidence type="ECO:0000259" key="11">
    <source>
        <dbReference type="PROSITE" id="PS51779"/>
    </source>
</evidence>
<sequence>MNNSLSNALQLKRVGLVAITLCATFSQPLFAQVDAGALQQSLEQQLPLPSPLALPEPSRAAPAAPSQQKSDAVRFTVKEFVLDGVKTIPEAEVQALLKPWLGVPVTFEDIQRACDAIQNLYRDKGYTVQAIVPPQKMKDGVLRILVTEAKMGKVTVETPQGPTRFSKERAAQYITYANRTGEPLNMNALDRAIIILNETPGVMVAHQLAPGDQDGETNVNVQLTQPDLVNGRAELNNYGSRTTGANQGVFALNLNGPLGIGDSAAINGIASQGSQYIQGAVSLPGSPDGLRLGVSGTYLQYKNVSNYAYNGGQGDAWTTGVSAAYPLIRSPGANMNTNLNYDIKSYNNKNFNTDSVVSANNINNLSAGLSGNFIDGLGYGAINNGAVTVVLGHLDLITPPTSGGYSVTPSNFVKMTVSGSRNQQLVEDGATTLYVAASGQFSSVNLNSAEQFYLGGPYGVRAYPVAQSGGAQGGLFTMELRHQLQNKITLSSFFDAGVVQQYKNTYAGWQGLTNANDTYSLMGAGFGVKWDYEGWNLGAMIAWKIGINPLYSSTGQAVNTDGTTTQPRGWATASYSF</sequence>
<comment type="similarity">
    <text evidence="2">Belongs to the TPS (TC 1.B.20) family.</text>
</comment>
<name>A0AAE3CIR4_9BURK</name>
<evidence type="ECO:0000256" key="3">
    <source>
        <dbReference type="ARBA" id="ARBA00022448"/>
    </source>
</evidence>
<evidence type="ECO:0000256" key="10">
    <source>
        <dbReference type="SAM" id="SignalP"/>
    </source>
</evidence>
<dbReference type="InterPro" id="IPR005565">
    <property type="entry name" value="Hemolysn_activator_HlyB_C"/>
</dbReference>
<dbReference type="EMBL" id="JAANGI010000001">
    <property type="protein sequence ID" value="MBT8592124.1"/>
    <property type="molecule type" value="Genomic_DNA"/>
</dbReference>
<protein>
    <submittedName>
        <fullName evidence="12">ShlB/FhaC/HecB family hemolysin secretion/activation protein</fullName>
    </submittedName>
</protein>
<dbReference type="InterPro" id="IPR013686">
    <property type="entry name" value="Polypept-transport_assoc_ShlB"/>
</dbReference>
<evidence type="ECO:0000256" key="2">
    <source>
        <dbReference type="ARBA" id="ARBA00009055"/>
    </source>
</evidence>
<evidence type="ECO:0000256" key="5">
    <source>
        <dbReference type="ARBA" id="ARBA00022692"/>
    </source>
</evidence>
<comment type="subcellular location">
    <subcellularLocation>
        <location evidence="1">Cell outer membrane</location>
    </subcellularLocation>
</comment>
<dbReference type="GO" id="GO:0046819">
    <property type="term" value="P:protein secretion by the type V secretion system"/>
    <property type="evidence" value="ECO:0007669"/>
    <property type="project" value="TreeGrafter"/>
</dbReference>
<keyword evidence="7" id="KW-0472">Membrane</keyword>
<comment type="caution">
    <text evidence="12">The sequence shown here is derived from an EMBL/GenBank/DDBJ whole genome shotgun (WGS) entry which is preliminary data.</text>
</comment>
<keyword evidence="8" id="KW-0998">Cell outer membrane</keyword>
<evidence type="ECO:0000256" key="6">
    <source>
        <dbReference type="ARBA" id="ARBA00022927"/>
    </source>
</evidence>
<dbReference type="PROSITE" id="PS51779">
    <property type="entry name" value="POTRA"/>
    <property type="match status" value="1"/>
</dbReference>
<dbReference type="InterPro" id="IPR051544">
    <property type="entry name" value="TPS_OM_transporter"/>
</dbReference>
<reference evidence="12" key="1">
    <citation type="journal article" date="2021" name="Genome Biol. Evol.">
        <title>Continental-Scale Gene Flow Prevents Allopatric Divergence of Pelagic Freshwater Bacteria.</title>
        <authorList>
            <person name="Hoetzinger M."/>
            <person name="Pitt A."/>
            <person name="Huemer A."/>
            <person name="Hahn M.W."/>
        </authorList>
    </citation>
    <scope>NUCLEOTIDE SEQUENCE</scope>
    <source>
        <strain evidence="12">AP-YLGG-20-G6</strain>
    </source>
</reference>
<feature type="domain" description="POTRA" evidence="11">
    <location>
        <begin position="75"/>
        <end position="149"/>
    </location>
</feature>
<keyword evidence="3" id="KW-0813">Transport</keyword>
<dbReference type="GO" id="GO:0098046">
    <property type="term" value="C:type V protein secretion system complex"/>
    <property type="evidence" value="ECO:0007669"/>
    <property type="project" value="TreeGrafter"/>
</dbReference>
<feature type="region of interest" description="Disordered" evidence="9">
    <location>
        <begin position="49"/>
        <end position="68"/>
    </location>
</feature>
<proteinExistence type="inferred from homology"/>
<accession>A0AAE3CIR4</accession>
<evidence type="ECO:0000256" key="9">
    <source>
        <dbReference type="SAM" id="MobiDB-lite"/>
    </source>
</evidence>
<organism evidence="12 13">
    <name type="scientific">Polynucleobacter paneuropaeus</name>
    <dbReference type="NCBI Taxonomy" id="2527775"/>
    <lineage>
        <taxon>Bacteria</taxon>
        <taxon>Pseudomonadati</taxon>
        <taxon>Pseudomonadota</taxon>
        <taxon>Betaproteobacteria</taxon>
        <taxon>Burkholderiales</taxon>
        <taxon>Burkholderiaceae</taxon>
        <taxon>Polynucleobacter</taxon>
    </lineage>
</organism>
<dbReference type="Pfam" id="PF03865">
    <property type="entry name" value="ShlB"/>
    <property type="match status" value="1"/>
</dbReference>
<feature type="compositionally biased region" description="Low complexity" evidence="9">
    <location>
        <begin position="55"/>
        <end position="68"/>
    </location>
</feature>
<dbReference type="PANTHER" id="PTHR34597:SF1">
    <property type="entry name" value="HEME_HEMOPEXIN TRANSPORTER PROTEIN HUXB"/>
    <property type="match status" value="1"/>
</dbReference>
<dbReference type="Proteomes" id="UP000762271">
    <property type="component" value="Unassembled WGS sequence"/>
</dbReference>
<evidence type="ECO:0000313" key="13">
    <source>
        <dbReference type="Proteomes" id="UP000762271"/>
    </source>
</evidence>
<gene>
    <name evidence="12" type="ORF">G6693_09335</name>
</gene>
<dbReference type="PANTHER" id="PTHR34597">
    <property type="entry name" value="SLR1661 PROTEIN"/>
    <property type="match status" value="1"/>
</dbReference>
<evidence type="ECO:0000256" key="1">
    <source>
        <dbReference type="ARBA" id="ARBA00004442"/>
    </source>
</evidence>
<dbReference type="AlphaFoldDB" id="A0AAE3CIR4"/>
<evidence type="ECO:0000256" key="8">
    <source>
        <dbReference type="ARBA" id="ARBA00023237"/>
    </source>
</evidence>
<dbReference type="GO" id="GO:0009279">
    <property type="term" value="C:cell outer membrane"/>
    <property type="evidence" value="ECO:0007669"/>
    <property type="project" value="UniProtKB-SubCell"/>
</dbReference>
<keyword evidence="4" id="KW-1134">Transmembrane beta strand</keyword>
<feature type="signal peptide" evidence="10">
    <location>
        <begin position="1"/>
        <end position="31"/>
    </location>
</feature>